<feature type="signal peptide" evidence="5">
    <location>
        <begin position="1"/>
        <end position="20"/>
    </location>
</feature>
<dbReference type="OrthoDB" id="941679at2759"/>
<dbReference type="STRING" id="236234.A0A1J9RC02"/>
<evidence type="ECO:0000256" key="3">
    <source>
        <dbReference type="ARBA" id="ARBA00022801"/>
    </source>
</evidence>
<evidence type="ECO:0000256" key="1">
    <source>
        <dbReference type="ARBA" id="ARBA00004196"/>
    </source>
</evidence>
<feature type="compositionally biased region" description="Low complexity" evidence="4">
    <location>
        <begin position="138"/>
        <end position="153"/>
    </location>
</feature>
<gene>
    <name evidence="6" type="ORF">BKCO1_5000194</name>
</gene>
<dbReference type="Gene3D" id="3.20.20.80">
    <property type="entry name" value="Glycosidases"/>
    <property type="match status" value="2"/>
</dbReference>
<accession>A0A1J9RC02</accession>
<dbReference type="GO" id="GO:0071555">
    <property type="term" value="P:cell wall organization"/>
    <property type="evidence" value="ECO:0007669"/>
    <property type="project" value="TreeGrafter"/>
</dbReference>
<dbReference type="GO" id="GO:0005576">
    <property type="term" value="C:extracellular region"/>
    <property type="evidence" value="ECO:0007669"/>
    <property type="project" value="TreeGrafter"/>
</dbReference>
<name>A0A1J9RC02_9PEZI</name>
<dbReference type="AlphaFoldDB" id="A0A1J9RC02"/>
<comment type="caution">
    <text evidence="6">The sequence shown here is derived from an EMBL/GenBank/DDBJ whole genome shotgun (WGS) entry which is preliminary data.</text>
</comment>
<evidence type="ECO:0000256" key="2">
    <source>
        <dbReference type="ARBA" id="ARBA00008773"/>
    </source>
</evidence>
<keyword evidence="7" id="KW-1185">Reference proteome</keyword>
<protein>
    <submittedName>
        <fullName evidence="6">Cell wall glucanase</fullName>
    </submittedName>
</protein>
<dbReference type="Proteomes" id="UP000183809">
    <property type="component" value="Unassembled WGS sequence"/>
</dbReference>
<evidence type="ECO:0000256" key="5">
    <source>
        <dbReference type="SAM" id="SignalP"/>
    </source>
</evidence>
<comment type="similarity">
    <text evidence="2">Belongs to the glycosyl hydrolase 17 family.</text>
</comment>
<organism evidence="6 7">
    <name type="scientific">Diplodia corticola</name>
    <dbReference type="NCBI Taxonomy" id="236234"/>
    <lineage>
        <taxon>Eukaryota</taxon>
        <taxon>Fungi</taxon>
        <taxon>Dikarya</taxon>
        <taxon>Ascomycota</taxon>
        <taxon>Pezizomycotina</taxon>
        <taxon>Dothideomycetes</taxon>
        <taxon>Dothideomycetes incertae sedis</taxon>
        <taxon>Botryosphaeriales</taxon>
        <taxon>Botryosphaeriaceae</taxon>
        <taxon>Diplodia</taxon>
    </lineage>
</organism>
<dbReference type="GeneID" id="31017044"/>
<evidence type="ECO:0000313" key="7">
    <source>
        <dbReference type="Proteomes" id="UP000183809"/>
    </source>
</evidence>
<dbReference type="EMBL" id="MNUE01000005">
    <property type="protein sequence ID" value="OJD38088.1"/>
    <property type="molecule type" value="Genomic_DNA"/>
</dbReference>
<dbReference type="InterPro" id="IPR050732">
    <property type="entry name" value="Beta-glucan_modifiers"/>
</dbReference>
<feature type="chain" id="PRO_5012182256" evidence="5">
    <location>
        <begin position="21"/>
        <end position="424"/>
    </location>
</feature>
<dbReference type="InterPro" id="IPR017853">
    <property type="entry name" value="GH"/>
</dbReference>
<dbReference type="PANTHER" id="PTHR16631:SF14">
    <property type="entry name" value="FAMILY 17 GLUCOSIDASE SCW10-RELATED"/>
    <property type="match status" value="1"/>
</dbReference>
<evidence type="ECO:0000313" key="6">
    <source>
        <dbReference type="EMBL" id="OJD38088.1"/>
    </source>
</evidence>
<dbReference type="SUPFAM" id="SSF51445">
    <property type="entry name" value="(Trans)glycosidases"/>
    <property type="match status" value="1"/>
</dbReference>
<feature type="region of interest" description="Disordered" evidence="4">
    <location>
        <begin position="132"/>
        <end position="156"/>
    </location>
</feature>
<dbReference type="GO" id="GO:0009277">
    <property type="term" value="C:fungal-type cell wall"/>
    <property type="evidence" value="ECO:0007669"/>
    <property type="project" value="TreeGrafter"/>
</dbReference>
<proteinExistence type="inferred from homology"/>
<dbReference type="RefSeq" id="XP_020134116.1">
    <property type="nucleotide sequence ID" value="XM_020276783.1"/>
</dbReference>
<reference evidence="6 7" key="1">
    <citation type="submission" date="2016-10" db="EMBL/GenBank/DDBJ databases">
        <title>Proteomics and genomics reveal pathogen-plant mechanisms compatible with a hemibiotrophic lifestyle of Diplodia corticola.</title>
        <authorList>
            <person name="Fernandes I."/>
            <person name="De Jonge R."/>
            <person name="Van De Peer Y."/>
            <person name="Devreese B."/>
            <person name="Alves A."/>
            <person name="Esteves A.C."/>
        </authorList>
    </citation>
    <scope>NUCLEOTIDE SEQUENCE [LARGE SCALE GENOMIC DNA]</scope>
    <source>
        <strain evidence="6 7">CBS 112549</strain>
    </source>
</reference>
<dbReference type="PANTHER" id="PTHR16631">
    <property type="entry name" value="GLUCAN 1,3-BETA-GLUCOSIDASE"/>
    <property type="match status" value="1"/>
</dbReference>
<keyword evidence="3" id="KW-0378">Hydrolase</keyword>
<sequence>MKTSFFVQLALAILFGLVAGLPQYARNALEPRAYVTTTNVVVVTRPAVVVHIHGTRTAWTETFAPLTTLTVTSETSSAIGSQVTSSSSGVASSESPTVISHLSASSFSEASSESPTSTSDLPTTLHALSSRAYNGPVSSQTPDPSPSSSASDGDGFGIGYNPYNADSSCKDSGSITEDISSLKGYGMVRLYGTDCNQLDAAMPAAKELGMKLFLGIWHCESTDTAMAEAQAIVDAVNENLSGDWSLIEAVSVGNEVISRGETSVEYLLATLKAVQNKLRQYGVPIVTVDTPDVFEGEGKALCQASDYTAINAHPFFDKSGSWTDPSRAGEFTELMRNLLNDCGHERTVITESGWPRSSDLGSDYFINENLPVPSLENHIAAIDSLKKVYADHPQDLIIFSAFDDLWKKDTAQTMGVEHYWGILN</sequence>
<evidence type="ECO:0000256" key="4">
    <source>
        <dbReference type="SAM" id="MobiDB-lite"/>
    </source>
</evidence>
<comment type="subcellular location">
    <subcellularLocation>
        <location evidence="1">Cell envelope</location>
    </subcellularLocation>
</comment>
<dbReference type="GO" id="GO:0042973">
    <property type="term" value="F:glucan endo-1,3-beta-D-glucosidase activity"/>
    <property type="evidence" value="ECO:0007669"/>
    <property type="project" value="TreeGrafter"/>
</dbReference>
<keyword evidence="5" id="KW-0732">Signal</keyword>
<dbReference type="GO" id="GO:0009986">
    <property type="term" value="C:cell surface"/>
    <property type="evidence" value="ECO:0007669"/>
    <property type="project" value="TreeGrafter"/>
</dbReference>